<accession>X1AJW9</accession>
<reference evidence="1" key="1">
    <citation type="journal article" date="2014" name="Front. Microbiol.">
        <title>High frequency of phylogenetically diverse reductive dehalogenase-homologous genes in deep subseafloor sedimentary metagenomes.</title>
        <authorList>
            <person name="Kawai M."/>
            <person name="Futagami T."/>
            <person name="Toyoda A."/>
            <person name="Takaki Y."/>
            <person name="Nishi S."/>
            <person name="Hori S."/>
            <person name="Arai W."/>
            <person name="Tsubouchi T."/>
            <person name="Morono Y."/>
            <person name="Uchiyama I."/>
            <person name="Ito T."/>
            <person name="Fujiyama A."/>
            <person name="Inagaki F."/>
            <person name="Takami H."/>
        </authorList>
    </citation>
    <scope>NUCLEOTIDE SEQUENCE</scope>
    <source>
        <strain evidence="1">Expedition CK06-06</strain>
    </source>
</reference>
<comment type="caution">
    <text evidence="1">The sequence shown here is derived from an EMBL/GenBank/DDBJ whole genome shotgun (WGS) entry which is preliminary data.</text>
</comment>
<protein>
    <submittedName>
        <fullName evidence="1">Uncharacterized protein</fullName>
    </submittedName>
</protein>
<gene>
    <name evidence="1" type="ORF">S01H4_14270</name>
</gene>
<proteinExistence type="predicted"/>
<organism evidence="1">
    <name type="scientific">marine sediment metagenome</name>
    <dbReference type="NCBI Taxonomy" id="412755"/>
    <lineage>
        <taxon>unclassified sequences</taxon>
        <taxon>metagenomes</taxon>
        <taxon>ecological metagenomes</taxon>
    </lineage>
</organism>
<dbReference type="AlphaFoldDB" id="X1AJW9"/>
<evidence type="ECO:0000313" key="1">
    <source>
        <dbReference type="EMBL" id="GAG60301.1"/>
    </source>
</evidence>
<dbReference type="EMBL" id="BART01006260">
    <property type="protein sequence ID" value="GAG60301.1"/>
    <property type="molecule type" value="Genomic_DNA"/>
</dbReference>
<feature type="non-terminal residue" evidence="1">
    <location>
        <position position="1"/>
    </location>
</feature>
<sequence length="127" mass="15269">IVDIWNDIHSSWEINIQNIATDKKNISQSSGYIVSQYVSGQGSSYQRSSRSWQWLFRGYMKAWNHFKYLNLRDFSRQSQDWDGSWSAPYKDDRDINWRDIISKWERVVHLHFFPAPRQVGLFNDSFE</sequence>
<name>X1AJW9_9ZZZZ</name>